<evidence type="ECO:0000256" key="1">
    <source>
        <dbReference type="SAM" id="MobiDB-lite"/>
    </source>
</evidence>
<evidence type="ECO:0000313" key="3">
    <source>
        <dbReference type="Proteomes" id="UP000294911"/>
    </source>
</evidence>
<dbReference type="Proteomes" id="UP000294911">
    <property type="component" value="Unassembled WGS sequence"/>
</dbReference>
<organism evidence="2 3">
    <name type="scientific">Tamaricihabitans halophyticus</name>
    <dbReference type="NCBI Taxonomy" id="1262583"/>
    <lineage>
        <taxon>Bacteria</taxon>
        <taxon>Bacillati</taxon>
        <taxon>Actinomycetota</taxon>
        <taxon>Actinomycetes</taxon>
        <taxon>Pseudonocardiales</taxon>
        <taxon>Pseudonocardiaceae</taxon>
        <taxon>Tamaricihabitans</taxon>
    </lineage>
</organism>
<dbReference type="EMBL" id="SLXQ01000011">
    <property type="protein sequence ID" value="TCP47941.1"/>
    <property type="molecule type" value="Genomic_DNA"/>
</dbReference>
<dbReference type="AlphaFoldDB" id="A0A4R2QLN4"/>
<comment type="caution">
    <text evidence="2">The sequence shown here is derived from an EMBL/GenBank/DDBJ whole genome shotgun (WGS) entry which is preliminary data.</text>
</comment>
<sequence length="84" mass="9039">MPARHDNSPLNPMDAVRQQPIGALADSAAAEPPQVEQPPANRRQRRMAGKKTGSTQPAGFAAPNRGARPDAVGKQQGRTYRRRG</sequence>
<protein>
    <submittedName>
        <fullName evidence="2">Uncharacterized protein</fullName>
    </submittedName>
</protein>
<keyword evidence="3" id="KW-1185">Reference proteome</keyword>
<feature type="compositionally biased region" description="Low complexity" evidence="1">
    <location>
        <begin position="28"/>
        <end position="40"/>
    </location>
</feature>
<proteinExistence type="predicted"/>
<gene>
    <name evidence="2" type="ORF">EV191_111146</name>
</gene>
<dbReference type="RefSeq" id="WP_132879063.1">
    <property type="nucleotide sequence ID" value="NZ_SLXQ01000011.1"/>
</dbReference>
<accession>A0A4R2QLN4</accession>
<feature type="region of interest" description="Disordered" evidence="1">
    <location>
        <begin position="1"/>
        <end position="84"/>
    </location>
</feature>
<evidence type="ECO:0000313" key="2">
    <source>
        <dbReference type="EMBL" id="TCP47941.1"/>
    </source>
</evidence>
<reference evidence="2 3" key="1">
    <citation type="submission" date="2019-03" db="EMBL/GenBank/DDBJ databases">
        <title>Genomic Encyclopedia of Type Strains, Phase IV (KMG-IV): sequencing the most valuable type-strain genomes for metagenomic binning, comparative biology and taxonomic classification.</title>
        <authorList>
            <person name="Goeker M."/>
        </authorList>
    </citation>
    <scope>NUCLEOTIDE SEQUENCE [LARGE SCALE GENOMIC DNA]</scope>
    <source>
        <strain evidence="2 3">DSM 45765</strain>
    </source>
</reference>
<name>A0A4R2QLN4_9PSEU</name>